<dbReference type="AlphaFoldDB" id="A0A644WXH0"/>
<name>A0A644WXH0_9ZZZZ</name>
<reference evidence="1" key="1">
    <citation type="submission" date="2019-08" db="EMBL/GenBank/DDBJ databases">
        <authorList>
            <person name="Kucharzyk K."/>
            <person name="Murdoch R.W."/>
            <person name="Higgins S."/>
            <person name="Loffler F."/>
        </authorList>
    </citation>
    <scope>NUCLEOTIDE SEQUENCE</scope>
</reference>
<dbReference type="PANTHER" id="PTHR34070">
    <property type="entry name" value="ARMADILLO-TYPE FOLD"/>
    <property type="match status" value="1"/>
</dbReference>
<accession>A0A644WXH0</accession>
<dbReference type="InterPro" id="IPR016024">
    <property type="entry name" value="ARM-type_fold"/>
</dbReference>
<comment type="caution">
    <text evidence="1">The sequence shown here is derived from an EMBL/GenBank/DDBJ whole genome shotgun (WGS) entry which is preliminary data.</text>
</comment>
<sequence>MDRIEEEIQRRLFELQDLGYKDFSSKLMPTVNPETVIGVRTPDLRKLAKEYSKTPEASDFLKILPHTYYEENNLHGFLIETIKDYDAAITAVDAFLPFIDNWATCDLMSPKVFRKHLPELYEKIIVWLKSDKTYTVRFGIEMLMSFYLDEHFKHEMLELVADVRSEEYYINMMIAWYFATALAKQYDAALPYIQNQRLEKWTHNKAIQKAIESYRISDESKAYLRTLKVK</sequence>
<dbReference type="PANTHER" id="PTHR34070:SF1">
    <property type="entry name" value="DNA ALKYLATION REPAIR PROTEIN"/>
    <property type="match status" value="1"/>
</dbReference>
<protein>
    <recommendedName>
        <fullName evidence="2">DNA alkylation repair enzyme</fullName>
    </recommendedName>
</protein>
<dbReference type="InterPro" id="IPR014825">
    <property type="entry name" value="DNA_alkylation"/>
</dbReference>
<gene>
    <name evidence="1" type="ORF">SDC9_54623</name>
</gene>
<dbReference type="Gene3D" id="1.25.10.90">
    <property type="match status" value="1"/>
</dbReference>
<dbReference type="EMBL" id="VSSQ01001436">
    <property type="protein sequence ID" value="MPM08311.1"/>
    <property type="molecule type" value="Genomic_DNA"/>
</dbReference>
<organism evidence="1">
    <name type="scientific">bioreactor metagenome</name>
    <dbReference type="NCBI Taxonomy" id="1076179"/>
    <lineage>
        <taxon>unclassified sequences</taxon>
        <taxon>metagenomes</taxon>
        <taxon>ecological metagenomes</taxon>
    </lineage>
</organism>
<dbReference type="CDD" id="cd06561">
    <property type="entry name" value="AlkD_like"/>
    <property type="match status" value="1"/>
</dbReference>
<dbReference type="SUPFAM" id="SSF48371">
    <property type="entry name" value="ARM repeat"/>
    <property type="match status" value="1"/>
</dbReference>
<evidence type="ECO:0000313" key="1">
    <source>
        <dbReference type="EMBL" id="MPM08311.1"/>
    </source>
</evidence>
<evidence type="ECO:0008006" key="2">
    <source>
        <dbReference type="Google" id="ProtNLM"/>
    </source>
</evidence>
<proteinExistence type="predicted"/>
<dbReference type="Pfam" id="PF08713">
    <property type="entry name" value="DNA_alkylation"/>
    <property type="match status" value="1"/>
</dbReference>